<dbReference type="Proteomes" id="UP000191931">
    <property type="component" value="Unassembled WGS sequence"/>
</dbReference>
<dbReference type="AlphaFoldDB" id="A0A1W1HGX5"/>
<feature type="domain" description="Rubrerythrin diiron-binding" evidence="1">
    <location>
        <begin position="8"/>
        <end position="138"/>
    </location>
</feature>
<dbReference type="InterPro" id="IPR003251">
    <property type="entry name" value="Rr_diiron-bd_dom"/>
</dbReference>
<evidence type="ECO:0000313" key="3">
    <source>
        <dbReference type="Proteomes" id="UP000191931"/>
    </source>
</evidence>
<dbReference type="PANTHER" id="PTHR33531:SF10">
    <property type="entry name" value="BLR7895 PROTEIN"/>
    <property type="match status" value="1"/>
</dbReference>
<dbReference type="RefSeq" id="WP_080800808.1">
    <property type="nucleotide sequence ID" value="NZ_LT828541.1"/>
</dbReference>
<organism evidence="2 3">
    <name type="scientific">Desulfamplus magnetovallimortis</name>
    <dbReference type="NCBI Taxonomy" id="1246637"/>
    <lineage>
        <taxon>Bacteria</taxon>
        <taxon>Pseudomonadati</taxon>
        <taxon>Thermodesulfobacteriota</taxon>
        <taxon>Desulfobacteria</taxon>
        <taxon>Desulfobacterales</taxon>
        <taxon>Desulfobacteraceae</taxon>
        <taxon>Desulfamplus</taxon>
    </lineage>
</organism>
<dbReference type="CDD" id="cd01045">
    <property type="entry name" value="Ferritin_like_AB"/>
    <property type="match status" value="1"/>
</dbReference>
<keyword evidence="3" id="KW-1185">Reference proteome</keyword>
<dbReference type="SUPFAM" id="SSF47240">
    <property type="entry name" value="Ferritin-like"/>
    <property type="match status" value="1"/>
</dbReference>
<protein>
    <submittedName>
        <fullName evidence="2">Rubrerythrin</fullName>
    </submittedName>
</protein>
<dbReference type="Pfam" id="PF02915">
    <property type="entry name" value="Rubrerythrin"/>
    <property type="match status" value="1"/>
</dbReference>
<dbReference type="OrthoDB" id="1701709at2"/>
<dbReference type="InterPro" id="IPR009078">
    <property type="entry name" value="Ferritin-like_SF"/>
</dbReference>
<proteinExistence type="predicted"/>
<dbReference type="Gene3D" id="1.20.1260.10">
    <property type="match status" value="1"/>
</dbReference>
<dbReference type="STRING" id="1246637.MTBBW1_420012"/>
<name>A0A1W1HGX5_9BACT</name>
<evidence type="ECO:0000259" key="1">
    <source>
        <dbReference type="Pfam" id="PF02915"/>
    </source>
</evidence>
<reference evidence="2 3" key="1">
    <citation type="submission" date="2017-03" db="EMBL/GenBank/DDBJ databases">
        <authorList>
            <person name="Afonso C.L."/>
            <person name="Miller P.J."/>
            <person name="Scott M.A."/>
            <person name="Spackman E."/>
            <person name="Goraichik I."/>
            <person name="Dimitrov K.M."/>
            <person name="Suarez D.L."/>
            <person name="Swayne D.E."/>
        </authorList>
    </citation>
    <scope>NUCLEOTIDE SEQUENCE [LARGE SCALE GENOMIC DNA]</scope>
    <source>
        <strain evidence="2">PRJEB14757</strain>
    </source>
</reference>
<dbReference type="GO" id="GO:0016491">
    <property type="term" value="F:oxidoreductase activity"/>
    <property type="evidence" value="ECO:0007669"/>
    <property type="project" value="InterPro"/>
</dbReference>
<evidence type="ECO:0000313" key="2">
    <source>
        <dbReference type="EMBL" id="SLM31747.1"/>
    </source>
</evidence>
<dbReference type="InterPro" id="IPR012347">
    <property type="entry name" value="Ferritin-like"/>
</dbReference>
<gene>
    <name evidence="2" type="ORF">MTBBW1_420012</name>
</gene>
<sequence length="151" mass="17405">MNSNDYKEIIQYAINLEIEAEIFYTKVAEKVSDSYLKEMFKAFAGEENKHREILTNLMVKGDAGGFFGKSKDYGISSTVEKPRITEKMTLADAFAIAMKNEENAMKMYHKMADDCKDDKIKKVFIDLAEMEKGHKHKMETSYTEVAYPEAW</sequence>
<dbReference type="PANTHER" id="PTHR33531">
    <property type="entry name" value="RUBRERYTHRIN SUBFAMILY"/>
    <property type="match status" value="1"/>
</dbReference>
<dbReference type="EMBL" id="FWEV01000284">
    <property type="protein sequence ID" value="SLM31747.1"/>
    <property type="molecule type" value="Genomic_DNA"/>
</dbReference>
<dbReference type="GO" id="GO:0046872">
    <property type="term" value="F:metal ion binding"/>
    <property type="evidence" value="ECO:0007669"/>
    <property type="project" value="InterPro"/>
</dbReference>
<accession>A0A1W1HGX5</accession>